<gene>
    <name evidence="1" type="ORF">GUJ93_ZPchr0004g39049</name>
</gene>
<dbReference type="OrthoDB" id="1711136at2759"/>
<dbReference type="Proteomes" id="UP000729402">
    <property type="component" value="Unassembled WGS sequence"/>
</dbReference>
<organism evidence="1 2">
    <name type="scientific">Zizania palustris</name>
    <name type="common">Northern wild rice</name>
    <dbReference type="NCBI Taxonomy" id="103762"/>
    <lineage>
        <taxon>Eukaryota</taxon>
        <taxon>Viridiplantae</taxon>
        <taxon>Streptophyta</taxon>
        <taxon>Embryophyta</taxon>
        <taxon>Tracheophyta</taxon>
        <taxon>Spermatophyta</taxon>
        <taxon>Magnoliopsida</taxon>
        <taxon>Liliopsida</taxon>
        <taxon>Poales</taxon>
        <taxon>Poaceae</taxon>
        <taxon>BOP clade</taxon>
        <taxon>Oryzoideae</taxon>
        <taxon>Oryzeae</taxon>
        <taxon>Zizaniinae</taxon>
        <taxon>Zizania</taxon>
    </lineage>
</organism>
<dbReference type="GO" id="GO:0004045">
    <property type="term" value="F:peptidyl-tRNA hydrolase activity"/>
    <property type="evidence" value="ECO:0007669"/>
    <property type="project" value="InterPro"/>
</dbReference>
<evidence type="ECO:0000313" key="1">
    <source>
        <dbReference type="EMBL" id="KAG8065324.1"/>
    </source>
</evidence>
<dbReference type="PANTHER" id="PTHR17224">
    <property type="entry name" value="PEPTIDYL-TRNA HYDROLASE"/>
    <property type="match status" value="1"/>
</dbReference>
<dbReference type="InterPro" id="IPR001328">
    <property type="entry name" value="Pept_tRNA_hydro"/>
</dbReference>
<reference evidence="1" key="2">
    <citation type="submission" date="2021-02" db="EMBL/GenBank/DDBJ databases">
        <authorList>
            <person name="Kimball J.A."/>
            <person name="Haas M.W."/>
            <person name="Macchietto M."/>
            <person name="Kono T."/>
            <person name="Duquette J."/>
            <person name="Shao M."/>
        </authorList>
    </citation>
    <scope>NUCLEOTIDE SEQUENCE</scope>
    <source>
        <tissue evidence="1">Fresh leaf tissue</tissue>
    </source>
</reference>
<reference evidence="1" key="1">
    <citation type="journal article" date="2021" name="bioRxiv">
        <title>Whole Genome Assembly and Annotation of Northern Wild Rice, Zizania palustris L., Supports a Whole Genome Duplication in the Zizania Genus.</title>
        <authorList>
            <person name="Haas M."/>
            <person name="Kono T."/>
            <person name="Macchietto M."/>
            <person name="Millas R."/>
            <person name="McGilp L."/>
            <person name="Shao M."/>
            <person name="Duquette J."/>
            <person name="Hirsch C.N."/>
            <person name="Kimball J."/>
        </authorList>
    </citation>
    <scope>NUCLEOTIDE SEQUENCE</scope>
    <source>
        <tissue evidence="1">Fresh leaf tissue</tissue>
    </source>
</reference>
<proteinExistence type="predicted"/>
<protein>
    <submittedName>
        <fullName evidence="1">Uncharacterized protein</fullName>
    </submittedName>
</protein>
<comment type="caution">
    <text evidence="1">The sequence shown here is derived from an EMBL/GenBank/DDBJ whole genome shotgun (WGS) entry which is preliminary data.</text>
</comment>
<keyword evidence="2" id="KW-1185">Reference proteome</keyword>
<dbReference type="PANTHER" id="PTHR17224:SF4">
    <property type="entry name" value="PEPTIDYL-TRNA HYDROLASE, MITOCHONDRIAL"/>
    <property type="match status" value="1"/>
</dbReference>
<accession>A0A8J5SFV9</accession>
<dbReference type="EMBL" id="JAAALK010000285">
    <property type="protein sequence ID" value="KAG8065324.1"/>
    <property type="molecule type" value="Genomic_DNA"/>
</dbReference>
<evidence type="ECO:0000313" key="2">
    <source>
        <dbReference type="Proteomes" id="UP000729402"/>
    </source>
</evidence>
<name>A0A8J5SFV9_ZIZPA</name>
<dbReference type="Pfam" id="PF01195">
    <property type="entry name" value="Pept_tRNA_hydro"/>
    <property type="match status" value="1"/>
</dbReference>
<sequence>MALCWSCNFFSVVDEVTRHNVGFDMIDMFAQSQGISLIVLHFKQMFGEGMVDGVPVLVAKPQTYMNLSGESIFTVKQSPAPSAKLYH</sequence>
<dbReference type="AlphaFoldDB" id="A0A8J5SFV9"/>